<keyword evidence="2" id="KW-1185">Reference proteome</keyword>
<accession>A0ABS8RTP9</accession>
<feature type="non-terminal residue" evidence="1">
    <location>
        <position position="1"/>
    </location>
</feature>
<sequence>EIRGLGLGIKVLGSGRGLGLGQELLSNGVGKRASGFGGQVWWPRVVADESVLWSPAGSWAESQLSVLGRETLSGIGQEWGSVFESSLGVQVGIEGES</sequence>
<proteinExistence type="predicted"/>
<comment type="caution">
    <text evidence="1">The sequence shown here is derived from an EMBL/GenBank/DDBJ whole genome shotgun (WGS) entry which is preliminary data.</text>
</comment>
<name>A0ABS8RTP9_DATST</name>
<evidence type="ECO:0000313" key="2">
    <source>
        <dbReference type="Proteomes" id="UP000823775"/>
    </source>
</evidence>
<evidence type="ECO:0000313" key="1">
    <source>
        <dbReference type="EMBL" id="MCD7450198.1"/>
    </source>
</evidence>
<dbReference type="EMBL" id="JACEIK010000120">
    <property type="protein sequence ID" value="MCD7450198.1"/>
    <property type="molecule type" value="Genomic_DNA"/>
</dbReference>
<reference evidence="1 2" key="1">
    <citation type="journal article" date="2021" name="BMC Genomics">
        <title>Datura genome reveals duplications of psychoactive alkaloid biosynthetic genes and high mutation rate following tissue culture.</title>
        <authorList>
            <person name="Rajewski A."/>
            <person name="Carter-House D."/>
            <person name="Stajich J."/>
            <person name="Litt A."/>
        </authorList>
    </citation>
    <scope>NUCLEOTIDE SEQUENCE [LARGE SCALE GENOMIC DNA]</scope>
    <source>
        <strain evidence="1">AR-01</strain>
    </source>
</reference>
<dbReference type="Proteomes" id="UP000823775">
    <property type="component" value="Unassembled WGS sequence"/>
</dbReference>
<organism evidence="1 2">
    <name type="scientific">Datura stramonium</name>
    <name type="common">Jimsonweed</name>
    <name type="synonym">Common thornapple</name>
    <dbReference type="NCBI Taxonomy" id="4076"/>
    <lineage>
        <taxon>Eukaryota</taxon>
        <taxon>Viridiplantae</taxon>
        <taxon>Streptophyta</taxon>
        <taxon>Embryophyta</taxon>
        <taxon>Tracheophyta</taxon>
        <taxon>Spermatophyta</taxon>
        <taxon>Magnoliopsida</taxon>
        <taxon>eudicotyledons</taxon>
        <taxon>Gunneridae</taxon>
        <taxon>Pentapetalae</taxon>
        <taxon>asterids</taxon>
        <taxon>lamiids</taxon>
        <taxon>Solanales</taxon>
        <taxon>Solanaceae</taxon>
        <taxon>Solanoideae</taxon>
        <taxon>Datureae</taxon>
        <taxon>Datura</taxon>
    </lineage>
</organism>
<gene>
    <name evidence="1" type="ORF">HAX54_004345</name>
</gene>
<protein>
    <submittedName>
        <fullName evidence="1">Uncharacterized protein</fullName>
    </submittedName>
</protein>